<evidence type="ECO:0000313" key="3">
    <source>
        <dbReference type="Proteomes" id="UP001303889"/>
    </source>
</evidence>
<gene>
    <name evidence="2" type="ORF">C8A05DRAFT_19801</name>
</gene>
<dbReference type="Pfam" id="PF13095">
    <property type="entry name" value="FTA2"/>
    <property type="match status" value="1"/>
</dbReference>
<dbReference type="Proteomes" id="UP001303889">
    <property type="component" value="Unassembled WGS sequence"/>
</dbReference>
<evidence type="ECO:0000256" key="1">
    <source>
        <dbReference type="SAM" id="MobiDB-lite"/>
    </source>
</evidence>
<sequence>LAPFTPTAYADIEFMEELGDRAVDKDSVVWKVRINGAEPCYALKMFFFHSALFLDNTIGSFLTRPLANDRLLIEYFEPFSCEARAYGHLNQEHCEHAAVRAHGYLLLTPAQERKVAALCAGARGEADPSFFGRSIEPLIADCPVRAIVKELVEGDHVKYFEPRHIGDMAEDLETLHRLGVLVRDIKANNYLGGKLIDLSRSWTAPHPALDHILEGDLRRQRRRDPVALHGCIVDWGVDDNWDWSVVKMPEELDKCAMGESEHDGWGWDPRRYEWRKWEEDLEAAAEFLREGAFEPEEIEGEGEEKSEIEGREEDKGEIEAAREEEGGRE</sequence>
<feature type="compositionally biased region" description="Acidic residues" evidence="1">
    <location>
        <begin position="293"/>
        <end position="302"/>
    </location>
</feature>
<protein>
    <submittedName>
        <fullName evidence="2">Kinetochore Sim4 complex subunit FTA2-domain-containing protein</fullName>
    </submittedName>
</protein>
<feature type="non-terminal residue" evidence="2">
    <location>
        <position position="1"/>
    </location>
</feature>
<dbReference type="AlphaFoldDB" id="A0AAN6MAP6"/>
<feature type="compositionally biased region" description="Basic and acidic residues" evidence="1">
    <location>
        <begin position="303"/>
        <end position="329"/>
    </location>
</feature>
<reference evidence="2" key="1">
    <citation type="journal article" date="2023" name="Mol. Phylogenet. Evol.">
        <title>Genome-scale phylogeny and comparative genomics of the fungal order Sordariales.</title>
        <authorList>
            <person name="Hensen N."/>
            <person name="Bonometti L."/>
            <person name="Westerberg I."/>
            <person name="Brannstrom I.O."/>
            <person name="Guillou S."/>
            <person name="Cros-Aarteil S."/>
            <person name="Calhoun S."/>
            <person name="Haridas S."/>
            <person name="Kuo A."/>
            <person name="Mondo S."/>
            <person name="Pangilinan J."/>
            <person name="Riley R."/>
            <person name="LaButti K."/>
            <person name="Andreopoulos B."/>
            <person name="Lipzen A."/>
            <person name="Chen C."/>
            <person name="Yan M."/>
            <person name="Daum C."/>
            <person name="Ng V."/>
            <person name="Clum A."/>
            <person name="Steindorff A."/>
            <person name="Ohm R.A."/>
            <person name="Martin F."/>
            <person name="Silar P."/>
            <person name="Natvig D.O."/>
            <person name="Lalanne C."/>
            <person name="Gautier V."/>
            <person name="Ament-Velasquez S.L."/>
            <person name="Kruys A."/>
            <person name="Hutchinson M.I."/>
            <person name="Powell A.J."/>
            <person name="Barry K."/>
            <person name="Miller A.N."/>
            <person name="Grigoriev I.V."/>
            <person name="Debuchy R."/>
            <person name="Gladieux P."/>
            <person name="Hiltunen Thoren M."/>
            <person name="Johannesson H."/>
        </authorList>
    </citation>
    <scope>NUCLEOTIDE SEQUENCE</scope>
    <source>
        <strain evidence="2">CBS 103.79</strain>
    </source>
</reference>
<accession>A0AAN6MAP6</accession>
<feature type="region of interest" description="Disordered" evidence="1">
    <location>
        <begin position="289"/>
        <end position="329"/>
    </location>
</feature>
<proteinExistence type="predicted"/>
<reference evidence="2" key="2">
    <citation type="submission" date="2023-05" db="EMBL/GenBank/DDBJ databases">
        <authorList>
            <consortium name="Lawrence Berkeley National Laboratory"/>
            <person name="Steindorff A."/>
            <person name="Hensen N."/>
            <person name="Bonometti L."/>
            <person name="Westerberg I."/>
            <person name="Brannstrom I.O."/>
            <person name="Guillou S."/>
            <person name="Cros-Aarteil S."/>
            <person name="Calhoun S."/>
            <person name="Haridas S."/>
            <person name="Kuo A."/>
            <person name="Mondo S."/>
            <person name="Pangilinan J."/>
            <person name="Riley R."/>
            <person name="Labutti K."/>
            <person name="Andreopoulos B."/>
            <person name="Lipzen A."/>
            <person name="Chen C."/>
            <person name="Yanf M."/>
            <person name="Daum C."/>
            <person name="Ng V."/>
            <person name="Clum A."/>
            <person name="Ohm R."/>
            <person name="Martin F."/>
            <person name="Silar P."/>
            <person name="Natvig D."/>
            <person name="Lalanne C."/>
            <person name="Gautier V."/>
            <person name="Ament-Velasquez S.L."/>
            <person name="Kruys A."/>
            <person name="Hutchinson M.I."/>
            <person name="Powell A.J."/>
            <person name="Barry K."/>
            <person name="Miller A.N."/>
            <person name="Grigoriev I.V."/>
            <person name="Debuchy R."/>
            <person name="Gladieux P."/>
            <person name="Thoren M.H."/>
            <person name="Johannesson H."/>
        </authorList>
    </citation>
    <scope>NUCLEOTIDE SEQUENCE</scope>
    <source>
        <strain evidence="2">CBS 103.79</strain>
    </source>
</reference>
<organism evidence="2 3">
    <name type="scientific">Staphylotrichum tortipilum</name>
    <dbReference type="NCBI Taxonomy" id="2831512"/>
    <lineage>
        <taxon>Eukaryota</taxon>
        <taxon>Fungi</taxon>
        <taxon>Dikarya</taxon>
        <taxon>Ascomycota</taxon>
        <taxon>Pezizomycotina</taxon>
        <taxon>Sordariomycetes</taxon>
        <taxon>Sordariomycetidae</taxon>
        <taxon>Sordariales</taxon>
        <taxon>Chaetomiaceae</taxon>
        <taxon>Staphylotrichum</taxon>
    </lineage>
</organism>
<dbReference type="EMBL" id="MU856167">
    <property type="protein sequence ID" value="KAK3897436.1"/>
    <property type="molecule type" value="Genomic_DNA"/>
</dbReference>
<name>A0AAN6MAP6_9PEZI</name>
<comment type="caution">
    <text evidence="2">The sequence shown here is derived from an EMBL/GenBank/DDBJ whole genome shotgun (WGS) entry which is preliminary data.</text>
</comment>
<keyword evidence="3" id="KW-1185">Reference proteome</keyword>
<dbReference type="InterPro" id="IPR025213">
    <property type="entry name" value="Sim4_Fta2"/>
</dbReference>
<evidence type="ECO:0000313" key="2">
    <source>
        <dbReference type="EMBL" id="KAK3897436.1"/>
    </source>
</evidence>